<dbReference type="EMBL" id="BK032596">
    <property type="protein sequence ID" value="DAF50472.1"/>
    <property type="molecule type" value="Genomic_DNA"/>
</dbReference>
<name>A0A8S5SHR9_9CAUD</name>
<reference evidence="1" key="1">
    <citation type="journal article" date="2021" name="Proc. Natl. Acad. Sci. U.S.A.">
        <title>A Catalog of Tens of Thousands of Viruses from Human Metagenomes Reveals Hidden Associations with Chronic Diseases.</title>
        <authorList>
            <person name="Tisza M.J."/>
            <person name="Buck C.B."/>
        </authorList>
    </citation>
    <scope>NUCLEOTIDE SEQUENCE</scope>
    <source>
        <strain evidence="1">CtuIn11</strain>
    </source>
</reference>
<accession>A0A8S5SHR9</accession>
<organism evidence="1">
    <name type="scientific">Myoviridae sp. ctuIn11</name>
    <dbReference type="NCBI Taxonomy" id="2827715"/>
    <lineage>
        <taxon>Viruses</taxon>
        <taxon>Duplodnaviria</taxon>
        <taxon>Heunggongvirae</taxon>
        <taxon>Uroviricota</taxon>
        <taxon>Caudoviricetes</taxon>
    </lineage>
</organism>
<proteinExistence type="predicted"/>
<evidence type="ECO:0000313" key="1">
    <source>
        <dbReference type="EMBL" id="DAF50472.1"/>
    </source>
</evidence>
<protein>
    <submittedName>
        <fullName evidence="1">Uncharacterized protein</fullName>
    </submittedName>
</protein>
<sequence>MARLIDADKALEMFRMVYKETENLIHQGETHLDNLAEGFTETAHIIKYLMPAVDAVPLPELIELRDRLNEDGLITRRGLRNLNMLIAKYEGGKDHALD</sequence>